<reference evidence="2" key="1">
    <citation type="journal article" date="2021" name="PeerJ">
        <title>Extensive microbial diversity within the chicken gut microbiome revealed by metagenomics and culture.</title>
        <authorList>
            <person name="Gilroy R."/>
            <person name="Ravi A."/>
            <person name="Getino M."/>
            <person name="Pursley I."/>
            <person name="Horton D.L."/>
            <person name="Alikhan N.F."/>
            <person name="Baker D."/>
            <person name="Gharbi K."/>
            <person name="Hall N."/>
            <person name="Watson M."/>
            <person name="Adriaenssens E.M."/>
            <person name="Foster-Nyarko E."/>
            <person name="Jarju S."/>
            <person name="Secka A."/>
            <person name="Antonio M."/>
            <person name="Oren A."/>
            <person name="Chaudhuri R.R."/>
            <person name="La Ragione R."/>
            <person name="Hildebrand F."/>
            <person name="Pallen M.J."/>
        </authorList>
    </citation>
    <scope>NUCLEOTIDE SEQUENCE</scope>
    <source>
        <strain evidence="2">5134</strain>
    </source>
</reference>
<organism evidence="2 3">
    <name type="scientific">Candidatus Alistipes intestinigallinarum</name>
    <dbReference type="NCBI Taxonomy" id="2838440"/>
    <lineage>
        <taxon>Bacteria</taxon>
        <taxon>Pseudomonadati</taxon>
        <taxon>Bacteroidota</taxon>
        <taxon>Bacteroidia</taxon>
        <taxon>Bacteroidales</taxon>
        <taxon>Rikenellaceae</taxon>
        <taxon>Alistipes</taxon>
    </lineage>
</organism>
<dbReference type="InterPro" id="IPR013320">
    <property type="entry name" value="ConA-like_dom_sf"/>
</dbReference>
<dbReference type="AlphaFoldDB" id="A0A9D1Z052"/>
<protein>
    <submittedName>
        <fullName evidence="2">DUF1735 and LamG domain-containing protein</fullName>
    </submittedName>
</protein>
<dbReference type="Pfam" id="PF08522">
    <property type="entry name" value="BT_3987-like_N"/>
    <property type="match status" value="1"/>
</dbReference>
<proteinExistence type="predicted"/>
<comment type="caution">
    <text evidence="2">The sequence shown here is derived from an EMBL/GenBank/DDBJ whole genome shotgun (WGS) entry which is preliminary data.</text>
</comment>
<reference evidence="2" key="2">
    <citation type="submission" date="2021-04" db="EMBL/GenBank/DDBJ databases">
        <authorList>
            <person name="Gilroy R."/>
        </authorList>
    </citation>
    <scope>NUCLEOTIDE SEQUENCE</scope>
    <source>
        <strain evidence="2">5134</strain>
    </source>
</reference>
<feature type="domain" description="BT-3987-like N-terminal" evidence="1">
    <location>
        <begin position="29"/>
        <end position="143"/>
    </location>
</feature>
<gene>
    <name evidence="2" type="ORF">H9828_03470</name>
</gene>
<dbReference type="Pfam" id="PF13385">
    <property type="entry name" value="Laminin_G_3"/>
    <property type="match status" value="1"/>
</dbReference>
<dbReference type="InterPro" id="IPR013728">
    <property type="entry name" value="BT_3987-like_N"/>
</dbReference>
<evidence type="ECO:0000313" key="2">
    <source>
        <dbReference type="EMBL" id="HIY68458.1"/>
    </source>
</evidence>
<dbReference type="PROSITE" id="PS51257">
    <property type="entry name" value="PROKAR_LIPOPROTEIN"/>
    <property type="match status" value="1"/>
</dbReference>
<dbReference type="Proteomes" id="UP000886844">
    <property type="component" value="Unassembled WGS sequence"/>
</dbReference>
<evidence type="ECO:0000259" key="1">
    <source>
        <dbReference type="Pfam" id="PF08522"/>
    </source>
</evidence>
<sequence length="399" mass="44604">MKRHIKQIFMLLAGAGVLVSCQDDMESFDNRIYNTTDQVGMVYVEEEADSYTRTLQAELAMPASTDVTFTYAVDGTQVAWYNTAYSAAATLLPEEYYEIPEATVTIPAGATVSNGVEVRFKNLLTLDKEQVYVLPVSIEGSSIAALASRRTVYFVVKEASLVNTVANLRENSVCVPKWNNAHVLQNLSRLTAEALVKVDAFADGRGSNISTLMGVEAHFLLRFGDTAPNNQLQIAGRMPGATNDEKLTSSDWTVKADEWTHIAVTYDSSTHEVNVYINGVKKTPQTFTTFTGNVNWGRYYKEETETERSFWIGYSYDEDRYLDGDIAEVRVWNKVLSEEEINATNHFYKIYDPATNYNLVAYWKFNDGNGTTVTDYSSYGNDASATKVLTWNSVELPAK</sequence>
<evidence type="ECO:0000313" key="3">
    <source>
        <dbReference type="Proteomes" id="UP000886844"/>
    </source>
</evidence>
<dbReference type="Gene3D" id="2.60.120.200">
    <property type="match status" value="1"/>
</dbReference>
<dbReference type="EMBL" id="DXDA01000028">
    <property type="protein sequence ID" value="HIY68458.1"/>
    <property type="molecule type" value="Genomic_DNA"/>
</dbReference>
<dbReference type="GO" id="GO:0005975">
    <property type="term" value="P:carbohydrate metabolic process"/>
    <property type="evidence" value="ECO:0007669"/>
    <property type="project" value="UniProtKB-ARBA"/>
</dbReference>
<dbReference type="Gene3D" id="2.60.40.1740">
    <property type="entry name" value="hypothetical protein (bacova_03559)"/>
    <property type="match status" value="1"/>
</dbReference>
<name>A0A9D1Z052_9BACT</name>
<dbReference type="GO" id="GO:0004553">
    <property type="term" value="F:hydrolase activity, hydrolyzing O-glycosyl compounds"/>
    <property type="evidence" value="ECO:0007669"/>
    <property type="project" value="UniProtKB-ARBA"/>
</dbReference>
<dbReference type="SUPFAM" id="SSF49899">
    <property type="entry name" value="Concanavalin A-like lectins/glucanases"/>
    <property type="match status" value="1"/>
</dbReference>
<accession>A0A9D1Z052</accession>